<comment type="cofactor">
    <cofactor evidence="1">
        <name>FMN</name>
        <dbReference type="ChEBI" id="CHEBI:58210"/>
    </cofactor>
</comment>
<dbReference type="PANTHER" id="PTHR33798:SF5">
    <property type="entry name" value="FLAVIN REDUCTASE LIKE DOMAIN-CONTAINING PROTEIN"/>
    <property type="match status" value="1"/>
</dbReference>
<dbReference type="SUPFAM" id="SSF50475">
    <property type="entry name" value="FMN-binding split barrel"/>
    <property type="match status" value="1"/>
</dbReference>
<evidence type="ECO:0000256" key="4">
    <source>
        <dbReference type="ARBA" id="ARBA00038054"/>
    </source>
</evidence>
<feature type="non-terminal residue" evidence="7">
    <location>
        <position position="288"/>
    </location>
</feature>
<proteinExistence type="inferred from homology"/>
<reference evidence="7 8" key="1">
    <citation type="submission" date="2018-05" db="EMBL/GenBank/DDBJ databases">
        <title>Draft genome sequence of Scytalidium lignicola DSM 105466, a ubiquitous saprotrophic fungus.</title>
        <authorList>
            <person name="Buettner E."/>
            <person name="Gebauer A.M."/>
            <person name="Hofrichter M."/>
            <person name="Liers C."/>
            <person name="Kellner H."/>
        </authorList>
    </citation>
    <scope>NUCLEOTIDE SEQUENCE [LARGE SCALE GENOMIC DNA]</scope>
    <source>
        <strain evidence="7 8">DSM 105466</strain>
    </source>
</reference>
<dbReference type="Pfam" id="PF01613">
    <property type="entry name" value="Flavin_Reduct"/>
    <property type="match status" value="1"/>
</dbReference>
<dbReference type="OMA" id="CARVKES"/>
<dbReference type="InterPro" id="IPR002563">
    <property type="entry name" value="Flavin_Rdtase-like_dom"/>
</dbReference>
<evidence type="ECO:0000256" key="5">
    <source>
        <dbReference type="SAM" id="MobiDB-lite"/>
    </source>
</evidence>
<evidence type="ECO:0000256" key="2">
    <source>
        <dbReference type="ARBA" id="ARBA00022630"/>
    </source>
</evidence>
<evidence type="ECO:0000313" key="7">
    <source>
        <dbReference type="EMBL" id="RFU28495.1"/>
    </source>
</evidence>
<dbReference type="EMBL" id="NCSJ02000161">
    <property type="protein sequence ID" value="RFU28495.1"/>
    <property type="molecule type" value="Genomic_DNA"/>
</dbReference>
<feature type="domain" description="Flavin reductase like" evidence="6">
    <location>
        <begin position="72"/>
        <end position="233"/>
    </location>
</feature>
<dbReference type="OrthoDB" id="298012at2759"/>
<protein>
    <recommendedName>
        <fullName evidence="6">Flavin reductase like domain-containing protein</fullName>
    </recommendedName>
</protein>
<sequence>MATDSKEAEAKARRSQHPDFKKLSPDSGWTFGAGANHTQANTSASAATAKHIFVDPYAPDRTLISNYKLLVGAIVPRPIAFISTRARDGTSENLAPMSFFQLINVDPPLFVIGIVSPLTDAKDTLRNLLETSECVINIISEGFVEAANATSIDTPYGVSEWDVSGLTPMYDCQTVSCARVKESVFSIEAKLESVREFNSRINLGSKSGSMVIVEATRFWAREDAINEDKTNLDLAVLRPVSRLGGVMYGRMTEVFELLRPGFENDLKGMEGVKKLKEQREVDGTVRTA</sequence>
<dbReference type="GO" id="GO:0010181">
    <property type="term" value="F:FMN binding"/>
    <property type="evidence" value="ECO:0007669"/>
    <property type="project" value="InterPro"/>
</dbReference>
<dbReference type="Gene3D" id="2.30.110.10">
    <property type="entry name" value="Electron Transport, Fmn-binding Protein, Chain A"/>
    <property type="match status" value="1"/>
</dbReference>
<dbReference type="InterPro" id="IPR012349">
    <property type="entry name" value="Split_barrel_FMN-bd"/>
</dbReference>
<keyword evidence="3" id="KW-0288">FMN</keyword>
<feature type="compositionally biased region" description="Basic and acidic residues" evidence="5">
    <location>
        <begin position="1"/>
        <end position="24"/>
    </location>
</feature>
<dbReference type="SMART" id="SM00903">
    <property type="entry name" value="Flavin_Reduct"/>
    <property type="match status" value="1"/>
</dbReference>
<feature type="non-terminal residue" evidence="7">
    <location>
        <position position="1"/>
    </location>
</feature>
<evidence type="ECO:0000259" key="6">
    <source>
        <dbReference type="SMART" id="SM00903"/>
    </source>
</evidence>
<evidence type="ECO:0000256" key="3">
    <source>
        <dbReference type="ARBA" id="ARBA00022643"/>
    </source>
</evidence>
<keyword evidence="2" id="KW-0285">Flavoprotein</keyword>
<comment type="caution">
    <text evidence="7">The sequence shown here is derived from an EMBL/GenBank/DDBJ whole genome shotgun (WGS) entry which is preliminary data.</text>
</comment>
<organism evidence="7 8">
    <name type="scientific">Scytalidium lignicola</name>
    <name type="common">Hyphomycete</name>
    <dbReference type="NCBI Taxonomy" id="5539"/>
    <lineage>
        <taxon>Eukaryota</taxon>
        <taxon>Fungi</taxon>
        <taxon>Dikarya</taxon>
        <taxon>Ascomycota</taxon>
        <taxon>Pezizomycotina</taxon>
        <taxon>Leotiomycetes</taxon>
        <taxon>Leotiomycetes incertae sedis</taxon>
        <taxon>Scytalidium</taxon>
    </lineage>
</organism>
<comment type="similarity">
    <text evidence="4">Belongs to the flavoredoxin family.</text>
</comment>
<accession>A0A3E2H521</accession>
<feature type="region of interest" description="Disordered" evidence="5">
    <location>
        <begin position="1"/>
        <end position="25"/>
    </location>
</feature>
<dbReference type="Proteomes" id="UP000258309">
    <property type="component" value="Unassembled WGS sequence"/>
</dbReference>
<keyword evidence="8" id="KW-1185">Reference proteome</keyword>
<gene>
    <name evidence="7" type="ORF">B7463_g7828</name>
</gene>
<dbReference type="PANTHER" id="PTHR33798">
    <property type="entry name" value="FLAVOPROTEIN OXYGENASE"/>
    <property type="match status" value="1"/>
</dbReference>
<name>A0A3E2H521_SCYLI</name>
<dbReference type="AlphaFoldDB" id="A0A3E2H521"/>
<evidence type="ECO:0000256" key="1">
    <source>
        <dbReference type="ARBA" id="ARBA00001917"/>
    </source>
</evidence>
<evidence type="ECO:0000313" key="8">
    <source>
        <dbReference type="Proteomes" id="UP000258309"/>
    </source>
</evidence>